<protein>
    <submittedName>
        <fullName evidence="1">Uncharacterized protein</fullName>
    </submittedName>
</protein>
<evidence type="ECO:0000313" key="2">
    <source>
        <dbReference type="Proteomes" id="UP000248790"/>
    </source>
</evidence>
<accession>A0A327X8N0</accession>
<gene>
    <name evidence="1" type="ORF">LX87_00708</name>
</gene>
<dbReference type="RefSeq" id="WP_146624420.1">
    <property type="nucleotide sequence ID" value="NZ_QLMC01000001.1"/>
</dbReference>
<sequence>MMANSAKPNRYYLIHNEPVLLTEKLLRDLQPPNRPRPIKLTKPWLSAFGFWPDPSANSWLLEDVRLVPGMNCWLCVYTRRYLQYVHELQDLFEEVHGHIELQLGTEPSRLHLSSARQTLVS</sequence>
<dbReference type="EMBL" id="QLMC01000001">
    <property type="protein sequence ID" value="RAK02588.1"/>
    <property type="molecule type" value="Genomic_DNA"/>
</dbReference>
<evidence type="ECO:0000313" key="1">
    <source>
        <dbReference type="EMBL" id="RAK02588.1"/>
    </source>
</evidence>
<keyword evidence="2" id="KW-1185">Reference proteome</keyword>
<dbReference type="OrthoDB" id="955479at2"/>
<dbReference type="Proteomes" id="UP000248790">
    <property type="component" value="Unassembled WGS sequence"/>
</dbReference>
<name>A0A327X8N0_LARAB</name>
<reference evidence="1 2" key="1">
    <citation type="submission" date="2018-06" db="EMBL/GenBank/DDBJ databases">
        <title>Genomic Encyclopedia of Archaeal and Bacterial Type Strains, Phase II (KMG-II): from individual species to whole genera.</title>
        <authorList>
            <person name="Goeker M."/>
        </authorList>
    </citation>
    <scope>NUCLEOTIDE SEQUENCE [LARGE SCALE GENOMIC DNA]</scope>
    <source>
        <strain evidence="1 2">DSM 21851</strain>
    </source>
</reference>
<proteinExistence type="predicted"/>
<comment type="caution">
    <text evidence="1">The sequence shown here is derived from an EMBL/GenBank/DDBJ whole genome shotgun (WGS) entry which is preliminary data.</text>
</comment>
<dbReference type="AlphaFoldDB" id="A0A327X8N0"/>
<organism evidence="1 2">
    <name type="scientific">Larkinella arboricola</name>
    <dbReference type="NCBI Taxonomy" id="643671"/>
    <lineage>
        <taxon>Bacteria</taxon>
        <taxon>Pseudomonadati</taxon>
        <taxon>Bacteroidota</taxon>
        <taxon>Cytophagia</taxon>
        <taxon>Cytophagales</taxon>
        <taxon>Spirosomataceae</taxon>
        <taxon>Larkinella</taxon>
    </lineage>
</organism>